<proteinExistence type="predicted"/>
<keyword evidence="2" id="KW-1185">Reference proteome</keyword>
<dbReference type="RefSeq" id="XP_015595232.1">
    <property type="nucleotide sequence ID" value="XM_015739746.2"/>
</dbReference>
<dbReference type="AlphaFoldDB" id="A0AAJ7BV83"/>
<dbReference type="PANTHER" id="PTHR12984">
    <property type="entry name" value="SCY1-RELATED S/T PROTEIN KINASE-LIKE"/>
    <property type="match status" value="1"/>
</dbReference>
<dbReference type="GeneID" id="107267723"/>
<dbReference type="Gene3D" id="1.10.510.10">
    <property type="entry name" value="Transferase(Phosphotransferase) domain 1"/>
    <property type="match status" value="1"/>
</dbReference>
<dbReference type="KEGG" id="ccin:107267723"/>
<evidence type="ECO:0000256" key="1">
    <source>
        <dbReference type="SAM" id="MobiDB-lite"/>
    </source>
</evidence>
<dbReference type="Proteomes" id="UP000694920">
    <property type="component" value="Unplaced"/>
</dbReference>
<organism evidence="2 3">
    <name type="scientific">Cephus cinctus</name>
    <name type="common">Wheat stem sawfly</name>
    <dbReference type="NCBI Taxonomy" id="211228"/>
    <lineage>
        <taxon>Eukaryota</taxon>
        <taxon>Metazoa</taxon>
        <taxon>Ecdysozoa</taxon>
        <taxon>Arthropoda</taxon>
        <taxon>Hexapoda</taxon>
        <taxon>Insecta</taxon>
        <taxon>Pterygota</taxon>
        <taxon>Neoptera</taxon>
        <taxon>Endopterygota</taxon>
        <taxon>Hymenoptera</taxon>
        <taxon>Cephoidea</taxon>
        <taxon>Cephidae</taxon>
        <taxon>Cephus</taxon>
    </lineage>
</organism>
<sequence length="637" mass="71365">MGNEKSALGGLEIDEKAVEITDFWLHHSASVNGSTPQQLSVFISEPSLHSTASFGNPSPLERTAKNLMLYRHPCILKYISSWHKGSKFLLATEEVKPLVQAIGTQTTLQICIGLHSILRALIFLHEKALASHNNVCSSSIYVTSEGFWKLGGLEYLCRFTELTPAYLQKTRNYRYEKAISPEEDGAKSAVLLEPTAIDQFAFGVLAEEVLRLKNNDDVPALAEFKELCKRHLQNVEPSLRTKLSSVLIHPFFTHDFITIHAFLMELPLKSELDKQEFFSNLVVQLKGFPEKIVAEQLGKLLLSRMVLLDFTAQEKLLPHVLKPKGENGDERDSSLFSLPTFKSHLVPRLLQIFCVRDASIRLLLLSHFNSFSHAFQTEELKTHILPELLVGIKDTNDLLVSTTLRALADLVPILGAAAVIGGSRGKVFTDGRPNKIPKRKESRSQVQRALGNIEVKNVPTNTNTLILDLPERPSPDGGEDGIESKSIFAEEESTWSDWETQEVSNTDINTSELALENTEIVEELQLQVNVQASENSISLSKTDKQNYTKKLIISDISELDIKHSKSVQPMKDEFDFFTDMEPVIQKTQVLHIEDVSITKNLFDMKTFNGTGEADVDDEGWGDDLNDWGAEETNELKD</sequence>
<feature type="region of interest" description="Disordered" evidence="1">
    <location>
        <begin position="612"/>
        <end position="637"/>
    </location>
</feature>
<protein>
    <submittedName>
        <fullName evidence="3">Protein-associating with the carboxyl-terminal domain of ezrin</fullName>
    </submittedName>
</protein>
<dbReference type="PANTHER" id="PTHR12984:SF15">
    <property type="entry name" value="PROTEIN-ASSOCIATING WITH THE CARBOXYL-TERMINAL DOMAIN OF EZRIN"/>
    <property type="match status" value="1"/>
</dbReference>
<dbReference type="Gene3D" id="1.25.10.10">
    <property type="entry name" value="Leucine-rich Repeat Variant"/>
    <property type="match status" value="1"/>
</dbReference>
<name>A0AAJ7BV83_CEPCN</name>
<accession>A0AAJ7BV83</accession>
<dbReference type="InterPro" id="IPR011989">
    <property type="entry name" value="ARM-like"/>
</dbReference>
<dbReference type="InterPro" id="IPR051177">
    <property type="entry name" value="CIK-Related_Protein"/>
</dbReference>
<evidence type="ECO:0000313" key="2">
    <source>
        <dbReference type="Proteomes" id="UP000694920"/>
    </source>
</evidence>
<reference evidence="3" key="1">
    <citation type="submission" date="2025-08" db="UniProtKB">
        <authorList>
            <consortium name="RefSeq"/>
        </authorList>
    </citation>
    <scope>IDENTIFICATION</scope>
</reference>
<feature type="compositionally biased region" description="Acidic residues" evidence="1">
    <location>
        <begin position="613"/>
        <end position="637"/>
    </location>
</feature>
<dbReference type="SUPFAM" id="SSF56112">
    <property type="entry name" value="Protein kinase-like (PK-like)"/>
    <property type="match status" value="1"/>
</dbReference>
<gene>
    <name evidence="3" type="primary">LOC107267723</name>
</gene>
<evidence type="ECO:0000313" key="3">
    <source>
        <dbReference type="RefSeq" id="XP_015595232.1"/>
    </source>
</evidence>
<dbReference type="InterPro" id="IPR011009">
    <property type="entry name" value="Kinase-like_dom_sf"/>
</dbReference>